<accession>A0A853EKG4</accession>
<dbReference type="AlphaFoldDB" id="A0A853EKG4"/>
<name>A0A853EKG4_9ACTO</name>
<dbReference type="EMBL" id="JACBXV010000033">
    <property type="protein sequence ID" value="NYS68702.1"/>
    <property type="molecule type" value="Genomic_DNA"/>
</dbReference>
<evidence type="ECO:0008006" key="3">
    <source>
        <dbReference type="Google" id="ProtNLM"/>
    </source>
</evidence>
<protein>
    <recommendedName>
        <fullName evidence="3">DUF3558 domain-containing protein</fullName>
    </recommendedName>
</protein>
<proteinExistence type="predicted"/>
<evidence type="ECO:0000313" key="2">
    <source>
        <dbReference type="Proteomes" id="UP000572528"/>
    </source>
</evidence>
<sequence length="189" mass="20046">MTALSISVVTAGSGYVWWTSRDNTTSQSTDGPYCLALTDEDLASSLGEVKYATRTEYSEDDDHPPGFWTCRVDGSNGARVFVKVTSHASTSIPRSDVTLTVVEDQAAVPGAVVTEVPGSDAVVVTWSDEKGSVAGWYQGDSAVVLSTSGYIDPTLTQSTAEAFTQILLRRAPEMLTITGFTPTPTPQPS</sequence>
<reference evidence="1 2" key="1">
    <citation type="submission" date="2020-07" db="EMBL/GenBank/DDBJ databases">
        <title>MOT database genomes.</title>
        <authorList>
            <person name="Joseph S."/>
            <person name="Aduse-Opoku J."/>
            <person name="Hashim A."/>
            <person name="Wade W."/>
            <person name="Curtis M."/>
        </authorList>
    </citation>
    <scope>NUCLEOTIDE SEQUENCE [LARGE SCALE GENOMIC DNA]</scope>
    <source>
        <strain evidence="1 2">WMus004</strain>
    </source>
</reference>
<evidence type="ECO:0000313" key="1">
    <source>
        <dbReference type="EMBL" id="NYS68702.1"/>
    </source>
</evidence>
<gene>
    <name evidence="1" type="ORF">HZZ05_04075</name>
</gene>
<organism evidence="1 2">
    <name type="scientific">Actinomyces bowdenii</name>
    <dbReference type="NCBI Taxonomy" id="131109"/>
    <lineage>
        <taxon>Bacteria</taxon>
        <taxon>Bacillati</taxon>
        <taxon>Actinomycetota</taxon>
        <taxon>Actinomycetes</taxon>
        <taxon>Actinomycetales</taxon>
        <taxon>Actinomycetaceae</taxon>
        <taxon>Actinomyces</taxon>
    </lineage>
</organism>
<comment type="caution">
    <text evidence="1">The sequence shown here is derived from an EMBL/GenBank/DDBJ whole genome shotgun (WGS) entry which is preliminary data.</text>
</comment>
<dbReference type="RefSeq" id="WP_179900029.1">
    <property type="nucleotide sequence ID" value="NZ_JACBXV010000033.1"/>
</dbReference>
<dbReference type="Proteomes" id="UP000572528">
    <property type="component" value="Unassembled WGS sequence"/>
</dbReference>